<dbReference type="SUPFAM" id="SSF48484">
    <property type="entry name" value="Lipoxigenase"/>
    <property type="match status" value="1"/>
</dbReference>
<comment type="caution">
    <text evidence="9">Lacks conserved residue(s) required for the propagation of feature annotation.</text>
</comment>
<evidence type="ECO:0000256" key="5">
    <source>
        <dbReference type="ARBA" id="ARBA00022723"/>
    </source>
</evidence>
<organism evidence="12 13">
    <name type="scientific">Oikopleura dioica</name>
    <name type="common">Tunicate</name>
    <dbReference type="NCBI Taxonomy" id="34765"/>
    <lineage>
        <taxon>Eukaryota</taxon>
        <taxon>Metazoa</taxon>
        <taxon>Chordata</taxon>
        <taxon>Tunicata</taxon>
        <taxon>Appendicularia</taxon>
        <taxon>Copelata</taxon>
        <taxon>Oikopleuridae</taxon>
        <taxon>Oikopleura</taxon>
    </lineage>
</organism>
<keyword evidence="4" id="KW-0963">Cytoplasm</keyword>
<gene>
    <name evidence="12" type="ORF">OKIOD_LOCUS4514</name>
</gene>
<evidence type="ECO:0000256" key="8">
    <source>
        <dbReference type="ARBA" id="ARBA00023098"/>
    </source>
</evidence>
<evidence type="ECO:0000259" key="11">
    <source>
        <dbReference type="PROSITE" id="PS51393"/>
    </source>
</evidence>
<dbReference type="SMART" id="SM00308">
    <property type="entry name" value="LH2"/>
    <property type="match status" value="1"/>
</dbReference>
<evidence type="ECO:0000259" key="10">
    <source>
        <dbReference type="PROSITE" id="PS50095"/>
    </source>
</evidence>
<dbReference type="PRINTS" id="PR00467">
    <property type="entry name" value="MAMLPOXGNASE"/>
</dbReference>
<dbReference type="InterPro" id="IPR001885">
    <property type="entry name" value="LipOase_mml"/>
</dbReference>
<comment type="similarity">
    <text evidence="3">Belongs to the lipoxygenase family.</text>
</comment>
<keyword evidence="7" id="KW-0560">Oxidoreductase</keyword>
<dbReference type="Pfam" id="PF01477">
    <property type="entry name" value="PLAT"/>
    <property type="match status" value="1"/>
</dbReference>
<evidence type="ECO:0000313" key="13">
    <source>
        <dbReference type="Proteomes" id="UP001158576"/>
    </source>
</evidence>
<dbReference type="PROSITE" id="PS51393">
    <property type="entry name" value="LIPOXYGENASE_3"/>
    <property type="match status" value="1"/>
</dbReference>
<dbReference type="InterPro" id="IPR000907">
    <property type="entry name" value="LipOase"/>
</dbReference>
<comment type="pathway">
    <text evidence="2">Lipid metabolism.</text>
</comment>
<evidence type="ECO:0000256" key="4">
    <source>
        <dbReference type="ARBA" id="ARBA00022490"/>
    </source>
</evidence>
<proteinExistence type="inferred from homology"/>
<dbReference type="PANTHER" id="PTHR11771">
    <property type="entry name" value="LIPOXYGENASE"/>
    <property type="match status" value="1"/>
</dbReference>
<feature type="domain" description="PLAT" evidence="10">
    <location>
        <begin position="33"/>
        <end position="147"/>
    </location>
</feature>
<name>A0ABN7S789_OIKDI</name>
<evidence type="ECO:0000256" key="3">
    <source>
        <dbReference type="ARBA" id="ARBA00009419"/>
    </source>
</evidence>
<dbReference type="InterPro" id="IPR036392">
    <property type="entry name" value="PLAT/LH2_dom_sf"/>
</dbReference>
<dbReference type="EMBL" id="OU015568">
    <property type="protein sequence ID" value="CAG5091296.1"/>
    <property type="molecule type" value="Genomic_DNA"/>
</dbReference>
<feature type="domain" description="Lipoxygenase" evidence="11">
    <location>
        <begin position="144"/>
        <end position="700"/>
    </location>
</feature>
<sequence length="700" mass="79671">MDSTDGLLDCCQRLCVVDDAGPSQRKASLTGRIPYKIVVKTGNTKKAGTDADIKIQLIGETGQTTPTTIDKSLRNDFQKGELDEFDVEMEDIGKPLLCKILIDDKGISPDWYVDFVTVIAKSDEFCFPFYEWVKNGSTRAESTPFLPQNESTFVKQNFREDYLAEQQRINEWEKIENIEYSLTGHLTADKFEDLDRNTQWSAERDDFFRSWKGAITSSILLTKFTGVFRNFDSLDDVNKLLLMPWMKERALDCSTCWNEWQTDAEFARQQINGCSPRGVEKVFESLPDYYNIPTADLEKCLPEGVTFESAVADGRIYMVDNSILEGIPCMQGRYTSSPLLVLYCNSEGYLEPLAIQLFSNKAEDNPVFTPKDPPNAWMLAKIFFNSANGQFQQLNMHLLGCHFTAEPFAIALRRCVSRNHPLFCLMFPHLLHVVNSNVYGRNGLLASGALSDMGFSLGGGGHVQLMQRGLKKWTIDDFDVPKNLEKRGLLDDKIKEFGYRDDSLLYWAAIKKYVRGIIELYYKSDDDLAQDSELQNWIKEANNYGFSNADDVKLNEIDTRDNLIHLLTGIIFSSSVQHAADGYPMFDIYGNTAHHPFLLRQPAPADKSATMEDIMNTLPDQDGMVLQMGVTISLSTPPPTEVYLGEFPMKLLKEENAQQIQEQFTKEIQEIGVKIDERNKSWRVPYKYLHPEKVPARIDF</sequence>
<evidence type="ECO:0000256" key="7">
    <source>
        <dbReference type="ARBA" id="ARBA00023002"/>
    </source>
</evidence>
<evidence type="ECO:0000256" key="9">
    <source>
        <dbReference type="PROSITE-ProRule" id="PRU00152"/>
    </source>
</evidence>
<dbReference type="SUPFAM" id="SSF49723">
    <property type="entry name" value="Lipase/lipooxygenase domain (PLAT/LH2 domain)"/>
    <property type="match status" value="1"/>
</dbReference>
<accession>A0ABN7S789</accession>
<dbReference type="Gene3D" id="3.10.450.60">
    <property type="match status" value="1"/>
</dbReference>
<evidence type="ECO:0000313" key="12">
    <source>
        <dbReference type="EMBL" id="CAG5091296.1"/>
    </source>
</evidence>
<evidence type="ECO:0000256" key="6">
    <source>
        <dbReference type="ARBA" id="ARBA00022964"/>
    </source>
</evidence>
<reference evidence="12 13" key="1">
    <citation type="submission" date="2021-04" db="EMBL/GenBank/DDBJ databases">
        <authorList>
            <person name="Bliznina A."/>
        </authorList>
    </citation>
    <scope>NUCLEOTIDE SEQUENCE [LARGE SCALE GENOMIC DNA]</scope>
</reference>
<dbReference type="Gene3D" id="1.20.245.10">
    <property type="entry name" value="Lipoxygenase-1, Domain 5"/>
    <property type="match status" value="1"/>
</dbReference>
<dbReference type="Proteomes" id="UP001158576">
    <property type="component" value="Chromosome PAR"/>
</dbReference>
<dbReference type="InterPro" id="IPR001024">
    <property type="entry name" value="PLAT/LH2_dom"/>
</dbReference>
<keyword evidence="13" id="KW-1185">Reference proteome</keyword>
<dbReference type="InterPro" id="IPR036226">
    <property type="entry name" value="LipOase_C_sf"/>
</dbReference>
<keyword evidence="6" id="KW-0223">Dioxygenase</keyword>
<comment type="subcellular location">
    <subcellularLocation>
        <location evidence="1">Cytoplasm</location>
    </subcellularLocation>
</comment>
<protein>
    <submittedName>
        <fullName evidence="12">Oidioi.mRNA.OKI2018_I69.PAR.g12956.t1.cds</fullName>
    </submittedName>
</protein>
<keyword evidence="8" id="KW-0443">Lipid metabolism</keyword>
<evidence type="ECO:0000256" key="1">
    <source>
        <dbReference type="ARBA" id="ARBA00004496"/>
    </source>
</evidence>
<dbReference type="Pfam" id="PF00305">
    <property type="entry name" value="Lipoxygenase"/>
    <property type="match status" value="1"/>
</dbReference>
<keyword evidence="5" id="KW-0479">Metal-binding</keyword>
<dbReference type="InterPro" id="IPR013819">
    <property type="entry name" value="LipOase_C"/>
</dbReference>
<dbReference type="PROSITE" id="PS50095">
    <property type="entry name" value="PLAT"/>
    <property type="match status" value="1"/>
</dbReference>
<dbReference type="Gene3D" id="2.40.180.10">
    <property type="entry name" value="Catalase core domain"/>
    <property type="match status" value="1"/>
</dbReference>
<evidence type="ECO:0000256" key="2">
    <source>
        <dbReference type="ARBA" id="ARBA00005189"/>
    </source>
</evidence>